<dbReference type="EMBL" id="BMQX01000001">
    <property type="protein sequence ID" value="GGQ04015.1"/>
    <property type="molecule type" value="Genomic_DNA"/>
</dbReference>
<accession>A0ABQ2R0H6</accession>
<comment type="caution">
    <text evidence="1">The sequence shown here is derived from an EMBL/GenBank/DDBJ whole genome shotgun (WGS) entry which is preliminary data.</text>
</comment>
<dbReference type="Proteomes" id="UP000619118">
    <property type="component" value="Unassembled WGS sequence"/>
</dbReference>
<sequence length="50" mass="5942">MLLLSRVEVIYVSAKKSLRETLDITHTWRYTNIVIYLLHEPICNNRLAQI</sequence>
<proteinExistence type="predicted"/>
<evidence type="ECO:0000313" key="2">
    <source>
        <dbReference type="Proteomes" id="UP000619118"/>
    </source>
</evidence>
<evidence type="ECO:0000313" key="1">
    <source>
        <dbReference type="EMBL" id="GGQ04015.1"/>
    </source>
</evidence>
<keyword evidence="2" id="KW-1185">Reference proteome</keyword>
<protein>
    <submittedName>
        <fullName evidence="1">Uncharacterized protein</fullName>
    </submittedName>
</protein>
<organism evidence="1 2">
    <name type="scientific">Shewanella litoralis</name>
    <dbReference type="NCBI Taxonomy" id="2282700"/>
    <lineage>
        <taxon>Bacteria</taxon>
        <taxon>Pseudomonadati</taxon>
        <taxon>Pseudomonadota</taxon>
        <taxon>Gammaproteobacteria</taxon>
        <taxon>Alteromonadales</taxon>
        <taxon>Shewanellaceae</taxon>
        <taxon>Shewanella</taxon>
    </lineage>
</organism>
<name>A0ABQ2R0H6_9GAMM</name>
<gene>
    <name evidence="1" type="ORF">GCM10009411_01420</name>
</gene>
<reference evidence="2" key="1">
    <citation type="journal article" date="2019" name="Int. J. Syst. Evol. Microbiol.">
        <title>The Global Catalogue of Microorganisms (GCM) 10K type strain sequencing project: providing services to taxonomists for standard genome sequencing and annotation.</title>
        <authorList>
            <consortium name="The Broad Institute Genomics Platform"/>
            <consortium name="The Broad Institute Genome Sequencing Center for Infectious Disease"/>
            <person name="Wu L."/>
            <person name="Ma J."/>
        </authorList>
    </citation>
    <scope>NUCLEOTIDE SEQUENCE [LARGE SCALE GENOMIC DNA]</scope>
    <source>
        <strain evidence="2">JCM 32306</strain>
    </source>
</reference>